<feature type="compositionally biased region" description="Basic and acidic residues" evidence="1">
    <location>
        <begin position="62"/>
        <end position="74"/>
    </location>
</feature>
<feature type="region of interest" description="Disordered" evidence="1">
    <location>
        <begin position="62"/>
        <end position="82"/>
    </location>
</feature>
<proteinExistence type="predicted"/>
<dbReference type="Proteomes" id="UP000006055">
    <property type="component" value="Chromosome"/>
</dbReference>
<dbReference type="STRING" id="706587.Desti_2294"/>
<evidence type="ECO:0000256" key="1">
    <source>
        <dbReference type="SAM" id="MobiDB-lite"/>
    </source>
</evidence>
<dbReference type="AlphaFoldDB" id="I4C5Z1"/>
<keyword evidence="3" id="KW-1185">Reference proteome</keyword>
<accession>I4C5Z1</accession>
<dbReference type="RefSeq" id="WP_014810125.1">
    <property type="nucleotide sequence ID" value="NC_018025.1"/>
</dbReference>
<protein>
    <submittedName>
        <fullName evidence="2">Uncharacterized protein</fullName>
    </submittedName>
</protein>
<reference evidence="3" key="1">
    <citation type="submission" date="2012-06" db="EMBL/GenBank/DDBJ databases">
        <title>Complete sequence of chromosome of Desulfomonile tiedjei DSM 6799.</title>
        <authorList>
            <person name="Lucas S."/>
            <person name="Copeland A."/>
            <person name="Lapidus A."/>
            <person name="Glavina del Rio T."/>
            <person name="Dalin E."/>
            <person name="Tice H."/>
            <person name="Bruce D."/>
            <person name="Goodwin L."/>
            <person name="Pitluck S."/>
            <person name="Peters L."/>
            <person name="Ovchinnikova G."/>
            <person name="Zeytun A."/>
            <person name="Lu M."/>
            <person name="Kyrpides N."/>
            <person name="Mavromatis K."/>
            <person name="Ivanova N."/>
            <person name="Brettin T."/>
            <person name="Detter J.C."/>
            <person name="Han C."/>
            <person name="Larimer F."/>
            <person name="Land M."/>
            <person name="Hauser L."/>
            <person name="Markowitz V."/>
            <person name="Cheng J.-F."/>
            <person name="Hugenholtz P."/>
            <person name="Woyke T."/>
            <person name="Wu D."/>
            <person name="Spring S."/>
            <person name="Schroeder M."/>
            <person name="Brambilla E."/>
            <person name="Klenk H.-P."/>
            <person name="Eisen J.A."/>
        </authorList>
    </citation>
    <scope>NUCLEOTIDE SEQUENCE [LARGE SCALE GENOMIC DNA]</scope>
    <source>
        <strain evidence="3">ATCC 49306 / DSM 6799 / DCB-1</strain>
    </source>
</reference>
<sequence length="130" mass="14190">MEGPIMTALSAAVKNMQSVRDSIRELKQKSGNAPLPSPELLTLRKDLGLIETRISSMFPEVKPEVKQAEPEPPRETAYTTKSEQASYDFQKIAGKFDGLFTSGSISVDVSPESEPVKKFDAPVGTFTGAW</sequence>
<dbReference type="KEGG" id="dti:Desti_2294"/>
<dbReference type="HOGENOM" id="CLU_1934661_0_0_7"/>
<evidence type="ECO:0000313" key="2">
    <source>
        <dbReference type="EMBL" id="AFM24982.1"/>
    </source>
</evidence>
<gene>
    <name evidence="2" type="ordered locus">Desti_2294</name>
</gene>
<dbReference type="EMBL" id="CP003360">
    <property type="protein sequence ID" value="AFM24982.1"/>
    <property type="molecule type" value="Genomic_DNA"/>
</dbReference>
<name>I4C5Z1_DESTA</name>
<evidence type="ECO:0000313" key="3">
    <source>
        <dbReference type="Proteomes" id="UP000006055"/>
    </source>
</evidence>
<organism evidence="2 3">
    <name type="scientific">Desulfomonile tiedjei (strain ATCC 49306 / DSM 6799 / DCB-1)</name>
    <dbReference type="NCBI Taxonomy" id="706587"/>
    <lineage>
        <taxon>Bacteria</taxon>
        <taxon>Pseudomonadati</taxon>
        <taxon>Thermodesulfobacteriota</taxon>
        <taxon>Desulfomonilia</taxon>
        <taxon>Desulfomonilales</taxon>
        <taxon>Desulfomonilaceae</taxon>
        <taxon>Desulfomonile</taxon>
    </lineage>
</organism>